<dbReference type="Pfam" id="PF00263">
    <property type="entry name" value="Secretin"/>
    <property type="match status" value="1"/>
</dbReference>
<dbReference type="RefSeq" id="WP_202920456.1">
    <property type="nucleotide sequence ID" value="NZ_CP036273.1"/>
</dbReference>
<reference evidence="10 11" key="1">
    <citation type="submission" date="2019-02" db="EMBL/GenBank/DDBJ databases">
        <title>Deep-cultivation of Planctomycetes and their phenomic and genomic characterization uncovers novel biology.</title>
        <authorList>
            <person name="Wiegand S."/>
            <person name="Jogler M."/>
            <person name="Boedeker C."/>
            <person name="Pinto D."/>
            <person name="Vollmers J."/>
            <person name="Rivas-Marin E."/>
            <person name="Kohn T."/>
            <person name="Peeters S.H."/>
            <person name="Heuer A."/>
            <person name="Rast P."/>
            <person name="Oberbeckmann S."/>
            <person name="Bunk B."/>
            <person name="Jeske O."/>
            <person name="Meyerdierks A."/>
            <person name="Storesund J.E."/>
            <person name="Kallscheuer N."/>
            <person name="Luecker S."/>
            <person name="Lage O.M."/>
            <person name="Pohl T."/>
            <person name="Merkel B.J."/>
            <person name="Hornburger P."/>
            <person name="Mueller R.-W."/>
            <person name="Bruemmer F."/>
            <person name="Labrenz M."/>
            <person name="Spormann A.M."/>
            <person name="Op den Camp H."/>
            <person name="Overmann J."/>
            <person name="Amann R."/>
            <person name="Jetten M.S.M."/>
            <person name="Mascher T."/>
            <person name="Medema M.H."/>
            <person name="Devos D.P."/>
            <person name="Kaster A.-K."/>
            <person name="Ovreas L."/>
            <person name="Rohde M."/>
            <person name="Galperin M.Y."/>
            <person name="Jogler C."/>
        </authorList>
    </citation>
    <scope>NUCLEOTIDE SEQUENCE [LARGE SCALE GENOMIC DNA]</scope>
    <source>
        <strain evidence="10 11">ETA_A1</strain>
    </source>
</reference>
<sequence precursor="true">MSQIDGTRYAPVWKRRRWVPTAMWAAAGLGMATTYAAAQSPQIAPPVVVAEFQRASAQQPAPAPTPVPDKAPDKADPKAAAPAPKAEEPRTVTVSWDNAPWQTVLDWYGKETGLILVTTVRPTGSVTILPPGPARKFTLAEVTDLLNEAMIPQKFMIIRRQASFYIQPADEKIDPTLLQRIEHTELSKRGKTEIVLCNVGPFKAISASEVMPEVDKMLTPFGRAVLLTNANAIQVMDTAGNISRISKTLEDYEKGGGQAESITHVCKWRRAPEMAAVLQQLLKDDQTRIEGTGAAAPAFPTDPRFGFPGGNPYFPGQGGGDPRGNDPRRDPRNTTYPSAGSRTKTVQIVVDNRRNAVLITAPPEKITLAQEIITNFDKKTSPDQKEIVPAAPELRTHAVAPGTADAIAKIIQEKNPAIRVQSIPTSNQIMVYGTPEEHAEVLAQLRGSDPVAGNNGALVTKLIALQNLDPTTTATTLGKLFPSGIAGGGPVLEPQTGLNPGILFRGTQTQLDDAERAIRALDPNAIPGGPNVPAGSRLTLQFDNGNAGILAEAISNAMRGMNKNPVIINNLLSGPNGPANFQPRPARPLTDPIPSGPIPGTNPMGPPAPLTMPPPAPLPNGGTRKSQLPSGPYDPRYVLAQIVDPAKQELKPVNITVVGNRLVIESGDPEALALVGELVRLYTSQAKPDENLFEVIRLKFVGAAEASKVVTEVFNGPQQQGGQGGQGGGGRGGGGPGGLIGGLLGGGGGGGLLGGLLGGGAAGTPSKDRVRVVAETSSNSLIVVKATQLDLLTIRRLLANVIDSGETDSEAIQRTNVITLKNTEAADMVLVVRDVFKTAIAPSGGGGGGVNPLFPFVPQGGGGQGNQQRPPAMSVGVDERTNSLVVLASETLFREVKALVDQLDSATPTNGAEVVRVVPIQGIDPALLQQLVDAVQGRDSANSRVTGNQGRTGQGQGAGGMGGGGFPGLGGGFPGLGGGGGFPGLGGGGARPGGGGFQGGGGGGRPGGGAAGGRGGRQARFGGEGPVNFDYRGKDAPPAMSRTIYDPETDPDPWYFTTGAVMNEPVPLPGARRRLAPNIVQVSHQLPAVQQPPALPPTMQPPTPLPAGPGVPLPGEGVGVAAPRGPVTATPINDLGVLVLTARDQRDMELILRLLETIRVGQGNRLEPELRMVSLKHADSNIIAGTLNTVFSKVQVGPGGNIVPSSARQTTPGNALSALTGAPSATQNVYVIAMPRTNSLLIAGPKGRFEDIIKEVDRLDVPNGLDVRPKSIFLKNASAQIVAQQIQWLYSQRFPNEGPPSSQVRISFDLASNSVLVQAAPSDMADIEALLLQLDSATSIAKNRVKVYRLRNGLADEVAGILIQAITANTVNPNLQASQRWYQQSVTGAGNIGAIGNLATIAQGGQGGLQGLQGQGQQGAFQGLQGLTQQPGGGAGIGQNVPGLNATVPQVGQTSGGGLSTRSNTLQFVGADGKPVESGFLADVHIIPAARINGIVVTAPDKTIELIDALMTSLDTVAAASSNIKVFTLTKADAVLTGITLQQLFSGTNRTGLTPGGQGGAQGQQQGGLNQGTTAARPLLTLGADPGPGASLIDLRISVDDRTNSLIVAGSQNDLDTIGAVIMRLEATDAPQRMMDVYKLRNQAAADVAQNLQTFMTNSVANVITPAGFNTSYQQLLRNVVIVAEPVSNTVLISASPQYFGELKRMIERLDAAPPQVVIQVTIADIQLSNNEEFGAEVGLQTPIIFGRGTTGNGPGTPGFNFNTTPVSALPNSNLFNQGVVGFQGLGNLGVGRVGAGGVSGFVFSAQSQSFNLLLRALKTQGRAEITSRPQVQVTDNQTGYVQVGQNFPIPGDISQNATGTVQGVTYTATGVTLRVTPRVNPDGKVLMRVEPQIASPAANPVAVGTAGTAFPINVQTVQTTILAGDGETVVIGGLITNQDTRAQNGVPFLQDIPYVGSLFRYRTHNVQRREILIIMTPHIVRNEADQARILAEEARRMEWCVPDIARYHGHGLEVIGPAMKGATPQAIPGFPNPNGPIPGGFQFGPTPPWMPADNWLPPANSAPAPATPGAIPLPGPTPFSSAVPEVPGAVAVPAGVTLPPFVPAGPYTPAGTVTPAAGATSAAPAAARGASFTMAMPQPPAPPAPASPPPPVPVPGRGFAIAPPAEPAPTPNPQATEGRSWNVFGR</sequence>
<feature type="domain" description="NolW-like" evidence="9">
    <location>
        <begin position="816"/>
        <end position="906"/>
    </location>
</feature>
<dbReference type="GO" id="GO:0009306">
    <property type="term" value="P:protein secretion"/>
    <property type="evidence" value="ECO:0007669"/>
    <property type="project" value="InterPro"/>
</dbReference>
<comment type="subcellular location">
    <subcellularLocation>
        <location evidence="5">Cell outer membrane</location>
    </subcellularLocation>
    <subcellularLocation>
        <location evidence="1">Membrane</location>
    </subcellularLocation>
</comment>
<feature type="region of interest" description="Disordered" evidence="6">
    <location>
        <begin position="293"/>
        <end position="341"/>
    </location>
</feature>
<gene>
    <name evidence="10" type="primary">pulD_2</name>
    <name evidence="10" type="ORF">ETAA1_56360</name>
</gene>
<evidence type="ECO:0000256" key="1">
    <source>
        <dbReference type="ARBA" id="ARBA00004370"/>
    </source>
</evidence>
<organism evidence="10 11">
    <name type="scientific">Urbifossiella limnaea</name>
    <dbReference type="NCBI Taxonomy" id="2528023"/>
    <lineage>
        <taxon>Bacteria</taxon>
        <taxon>Pseudomonadati</taxon>
        <taxon>Planctomycetota</taxon>
        <taxon>Planctomycetia</taxon>
        <taxon>Gemmatales</taxon>
        <taxon>Gemmataceae</taxon>
        <taxon>Urbifossiella</taxon>
    </lineage>
</organism>
<feature type="signal peptide" evidence="7">
    <location>
        <begin position="1"/>
        <end position="38"/>
    </location>
</feature>
<evidence type="ECO:0000256" key="3">
    <source>
        <dbReference type="ARBA" id="ARBA00023136"/>
    </source>
</evidence>
<keyword evidence="2 7" id="KW-0732">Signal</keyword>
<evidence type="ECO:0000313" key="11">
    <source>
        <dbReference type="Proteomes" id="UP000319576"/>
    </source>
</evidence>
<dbReference type="Gene3D" id="3.30.1370.120">
    <property type="match status" value="9"/>
</dbReference>
<evidence type="ECO:0000256" key="7">
    <source>
        <dbReference type="SAM" id="SignalP"/>
    </source>
</evidence>
<dbReference type="GO" id="GO:0009279">
    <property type="term" value="C:cell outer membrane"/>
    <property type="evidence" value="ECO:0007669"/>
    <property type="project" value="UniProtKB-SubCell"/>
</dbReference>
<evidence type="ECO:0000256" key="2">
    <source>
        <dbReference type="ARBA" id="ARBA00022729"/>
    </source>
</evidence>
<keyword evidence="11" id="KW-1185">Reference proteome</keyword>
<feature type="compositionally biased region" description="Gly residues" evidence="6">
    <location>
        <begin position="950"/>
        <end position="1016"/>
    </location>
</feature>
<feature type="region of interest" description="Disordered" evidence="6">
    <location>
        <begin position="54"/>
        <end position="92"/>
    </location>
</feature>
<dbReference type="InterPro" id="IPR004846">
    <property type="entry name" value="T2SS/T3SS_dom"/>
</dbReference>
<dbReference type="PANTHER" id="PTHR30332">
    <property type="entry name" value="PROBABLE GENERAL SECRETION PATHWAY PROTEIN D"/>
    <property type="match status" value="1"/>
</dbReference>
<dbReference type="KEGG" id="uli:ETAA1_56360"/>
<feature type="compositionally biased region" description="Gly residues" evidence="6">
    <location>
        <begin position="1554"/>
        <end position="1570"/>
    </location>
</feature>
<dbReference type="PRINTS" id="PR00811">
    <property type="entry name" value="BCTERIALGSPD"/>
</dbReference>
<dbReference type="InterPro" id="IPR038591">
    <property type="entry name" value="NolW-like_sf"/>
</dbReference>
<feature type="region of interest" description="Disordered" evidence="6">
    <location>
        <begin position="578"/>
        <end position="631"/>
    </location>
</feature>
<proteinExistence type="inferred from homology"/>
<feature type="compositionally biased region" description="Pro residues" evidence="6">
    <location>
        <begin position="604"/>
        <end position="618"/>
    </location>
</feature>
<evidence type="ECO:0000259" key="9">
    <source>
        <dbReference type="Pfam" id="PF03958"/>
    </source>
</evidence>
<feature type="chain" id="PRO_5021736567" evidence="7">
    <location>
        <begin position="39"/>
        <end position="2187"/>
    </location>
</feature>
<keyword evidence="3" id="KW-0472">Membrane</keyword>
<evidence type="ECO:0000256" key="6">
    <source>
        <dbReference type="SAM" id="MobiDB-lite"/>
    </source>
</evidence>
<dbReference type="InterPro" id="IPR005644">
    <property type="entry name" value="NolW-like"/>
</dbReference>
<feature type="region of interest" description="Disordered" evidence="6">
    <location>
        <begin position="2136"/>
        <end position="2187"/>
    </location>
</feature>
<feature type="region of interest" description="Disordered" evidence="6">
    <location>
        <begin position="1550"/>
        <end position="1572"/>
    </location>
</feature>
<dbReference type="EMBL" id="CP036273">
    <property type="protein sequence ID" value="QDU23632.1"/>
    <property type="molecule type" value="Genomic_DNA"/>
</dbReference>
<dbReference type="Proteomes" id="UP000319576">
    <property type="component" value="Chromosome"/>
</dbReference>
<feature type="compositionally biased region" description="Pro residues" evidence="6">
    <location>
        <begin position="2138"/>
        <end position="2155"/>
    </location>
</feature>
<evidence type="ECO:0000256" key="5">
    <source>
        <dbReference type="RuleBase" id="RU004004"/>
    </source>
</evidence>
<feature type="compositionally biased region" description="Basic and acidic residues" evidence="6">
    <location>
        <begin position="323"/>
        <end position="332"/>
    </location>
</feature>
<keyword evidence="5" id="KW-0813">Transport</keyword>
<feature type="region of interest" description="Disordered" evidence="6">
    <location>
        <begin position="939"/>
        <end position="1035"/>
    </location>
</feature>
<feature type="domain" description="NolW-like" evidence="9">
    <location>
        <begin position="1636"/>
        <end position="1716"/>
    </location>
</feature>
<evidence type="ECO:0000256" key="4">
    <source>
        <dbReference type="RuleBase" id="RU004003"/>
    </source>
</evidence>
<accession>A0A517Y1J1</accession>
<feature type="domain" description="Type II/III secretion system secretin-like" evidence="8">
    <location>
        <begin position="1817"/>
        <end position="1982"/>
    </location>
</feature>
<dbReference type="GO" id="GO:0015627">
    <property type="term" value="C:type II protein secretion system complex"/>
    <property type="evidence" value="ECO:0007669"/>
    <property type="project" value="TreeGrafter"/>
</dbReference>
<dbReference type="InterPro" id="IPR001775">
    <property type="entry name" value="GspD/PilQ"/>
</dbReference>
<evidence type="ECO:0000259" key="8">
    <source>
        <dbReference type="Pfam" id="PF00263"/>
    </source>
</evidence>
<feature type="domain" description="NolW-like" evidence="9">
    <location>
        <begin position="1272"/>
        <end position="1337"/>
    </location>
</feature>
<name>A0A517Y1J1_9BACT</name>
<dbReference type="InterPro" id="IPR050810">
    <property type="entry name" value="Bact_Secretion_Sys_Channel"/>
</dbReference>
<evidence type="ECO:0000313" key="10">
    <source>
        <dbReference type="EMBL" id="QDU23632.1"/>
    </source>
</evidence>
<dbReference type="PANTHER" id="PTHR30332:SF24">
    <property type="entry name" value="SECRETIN GSPD-RELATED"/>
    <property type="match status" value="1"/>
</dbReference>
<protein>
    <submittedName>
        <fullName evidence="10">Type II secretion system protein D</fullName>
    </submittedName>
</protein>
<dbReference type="Pfam" id="PF03958">
    <property type="entry name" value="Secretin_N"/>
    <property type="match status" value="4"/>
</dbReference>
<feature type="domain" description="NolW-like" evidence="9">
    <location>
        <begin position="269"/>
        <end position="379"/>
    </location>
</feature>
<comment type="similarity">
    <text evidence="4">Belongs to the bacterial secretin family.</text>
</comment>